<evidence type="ECO:0000259" key="7">
    <source>
        <dbReference type="PROSITE" id="PS50928"/>
    </source>
</evidence>
<dbReference type="GO" id="GO:0031460">
    <property type="term" value="P:glycine betaine transport"/>
    <property type="evidence" value="ECO:0007669"/>
    <property type="project" value="TreeGrafter"/>
</dbReference>
<dbReference type="AlphaFoldDB" id="A0A2N7UAQ4"/>
<dbReference type="SUPFAM" id="SSF161098">
    <property type="entry name" value="MetI-like"/>
    <property type="match status" value="1"/>
</dbReference>
<keyword evidence="3 6" id="KW-0812">Transmembrane</keyword>
<gene>
    <name evidence="8" type="ORF">C1H69_02865</name>
</gene>
<dbReference type="PROSITE" id="PS50928">
    <property type="entry name" value="ABC_TM1"/>
    <property type="match status" value="1"/>
</dbReference>
<evidence type="ECO:0000313" key="8">
    <source>
        <dbReference type="EMBL" id="PMR77485.1"/>
    </source>
</evidence>
<dbReference type="RefSeq" id="WP_102651899.1">
    <property type="nucleotide sequence ID" value="NZ_PNRF01000007.1"/>
</dbReference>
<evidence type="ECO:0000256" key="1">
    <source>
        <dbReference type="ARBA" id="ARBA00004651"/>
    </source>
</evidence>
<dbReference type="InterPro" id="IPR051204">
    <property type="entry name" value="ABC_transp_perm/SBD"/>
</dbReference>
<dbReference type="GO" id="GO:0055085">
    <property type="term" value="P:transmembrane transport"/>
    <property type="evidence" value="ECO:0007669"/>
    <property type="project" value="InterPro"/>
</dbReference>
<feature type="transmembrane region" description="Helical" evidence="6">
    <location>
        <begin position="64"/>
        <end position="86"/>
    </location>
</feature>
<evidence type="ECO:0000256" key="6">
    <source>
        <dbReference type="RuleBase" id="RU363032"/>
    </source>
</evidence>
<feature type="transmembrane region" description="Helical" evidence="6">
    <location>
        <begin position="201"/>
        <end position="226"/>
    </location>
</feature>
<dbReference type="OrthoDB" id="9801163at2"/>
<evidence type="ECO:0000256" key="2">
    <source>
        <dbReference type="ARBA" id="ARBA00022448"/>
    </source>
</evidence>
<keyword evidence="2 6" id="KW-0813">Transport</keyword>
<organism evidence="8 9">
    <name type="scientific">Billgrantia endophytica</name>
    <dbReference type="NCBI Taxonomy" id="2033802"/>
    <lineage>
        <taxon>Bacteria</taxon>
        <taxon>Pseudomonadati</taxon>
        <taxon>Pseudomonadota</taxon>
        <taxon>Gammaproteobacteria</taxon>
        <taxon>Oceanospirillales</taxon>
        <taxon>Halomonadaceae</taxon>
        <taxon>Billgrantia</taxon>
    </lineage>
</organism>
<feature type="transmembrane region" description="Helical" evidence="6">
    <location>
        <begin position="92"/>
        <end position="113"/>
    </location>
</feature>
<proteinExistence type="inferred from homology"/>
<reference evidence="8 9" key="1">
    <citation type="submission" date="2018-01" db="EMBL/GenBank/DDBJ databases">
        <title>Halomonas endophytica sp. nov., isolated from storage liquid in the stems of Populus euphratica.</title>
        <authorList>
            <person name="Chen C."/>
        </authorList>
    </citation>
    <scope>NUCLEOTIDE SEQUENCE [LARGE SCALE GENOMIC DNA]</scope>
    <source>
        <strain evidence="8 9">MC28</strain>
    </source>
</reference>
<feature type="transmembrane region" description="Helical" evidence="6">
    <location>
        <begin position="125"/>
        <end position="145"/>
    </location>
</feature>
<dbReference type="CDD" id="cd06261">
    <property type="entry name" value="TM_PBP2"/>
    <property type="match status" value="1"/>
</dbReference>
<comment type="caution">
    <text evidence="8">The sequence shown here is derived from an EMBL/GenBank/DDBJ whole genome shotgun (WGS) entry which is preliminary data.</text>
</comment>
<keyword evidence="4 6" id="KW-1133">Transmembrane helix</keyword>
<accession>A0A2N7UAQ4</accession>
<feature type="domain" description="ABC transmembrane type-1" evidence="7">
    <location>
        <begin position="165"/>
        <end position="360"/>
    </location>
</feature>
<feature type="transmembrane region" description="Helical" evidence="6">
    <location>
        <begin position="32"/>
        <end position="52"/>
    </location>
</feature>
<protein>
    <submittedName>
        <fullName evidence="8">ABC transporter permease</fullName>
    </submittedName>
</protein>
<feature type="transmembrane region" description="Helical" evidence="6">
    <location>
        <begin position="232"/>
        <end position="256"/>
    </location>
</feature>
<dbReference type="InterPro" id="IPR000515">
    <property type="entry name" value="MetI-like"/>
</dbReference>
<keyword evidence="5 6" id="KW-0472">Membrane</keyword>
<dbReference type="Pfam" id="PF00528">
    <property type="entry name" value="BPD_transp_1"/>
    <property type="match status" value="1"/>
</dbReference>
<sequence>MLAGVLSWLMLDAVSMAPNRIVPGTPHRAHEVMGWWLSLLSLLPMLAIAALAWRPDTGRLRVALGLLVLLLAAMPLWLAAAVSALADPSMPQARLGIGPALWVLLFLWLLGVIELRTRLGLSRPMGWLLLVPVLLGWWLALSRWLEPLALYREYQGRSDQFISAVGHHLALVGAAVGASLVVGVSLALAMRRFPGLRRAGFGVLNFIQTIPSLALFGLLLAPLAWLAGRFDWLASLGVSGIGWAPAWLALVGYSLLPMVRNTYVALEEVDPAVIESARGMGMSRRQAFLQVRLPLALPVMLEGVRITTVQAIGLTAVAALIGAGGLGTFIFQGLGQAAMDLVLLGALPIIALALVADALLGALTERLRHGGAS</sequence>
<evidence type="ECO:0000256" key="4">
    <source>
        <dbReference type="ARBA" id="ARBA00022989"/>
    </source>
</evidence>
<dbReference type="InterPro" id="IPR035906">
    <property type="entry name" value="MetI-like_sf"/>
</dbReference>
<feature type="transmembrane region" description="Helical" evidence="6">
    <location>
        <begin position="165"/>
        <end position="189"/>
    </location>
</feature>
<dbReference type="PANTHER" id="PTHR30177:SF30">
    <property type="entry name" value="GLYCINE BETAINE UPTAKE SYSTEM PERMEASE PROTEIN YEHY"/>
    <property type="match status" value="1"/>
</dbReference>
<dbReference type="Proteomes" id="UP000235803">
    <property type="component" value="Unassembled WGS sequence"/>
</dbReference>
<evidence type="ECO:0000313" key="9">
    <source>
        <dbReference type="Proteomes" id="UP000235803"/>
    </source>
</evidence>
<comment type="similarity">
    <text evidence="6">Belongs to the binding-protein-dependent transport system permease family.</text>
</comment>
<evidence type="ECO:0000256" key="3">
    <source>
        <dbReference type="ARBA" id="ARBA00022692"/>
    </source>
</evidence>
<dbReference type="GO" id="GO:0005886">
    <property type="term" value="C:plasma membrane"/>
    <property type="evidence" value="ECO:0007669"/>
    <property type="project" value="UniProtKB-SubCell"/>
</dbReference>
<feature type="transmembrane region" description="Helical" evidence="6">
    <location>
        <begin position="341"/>
        <end position="363"/>
    </location>
</feature>
<evidence type="ECO:0000256" key="5">
    <source>
        <dbReference type="ARBA" id="ARBA00023136"/>
    </source>
</evidence>
<comment type="subcellular location">
    <subcellularLocation>
        <location evidence="1 6">Cell membrane</location>
        <topology evidence="1 6">Multi-pass membrane protein</topology>
    </subcellularLocation>
</comment>
<dbReference type="Gene3D" id="1.10.3720.10">
    <property type="entry name" value="MetI-like"/>
    <property type="match status" value="1"/>
</dbReference>
<name>A0A2N7UAQ4_9GAMM</name>
<dbReference type="EMBL" id="PNRF01000007">
    <property type="protein sequence ID" value="PMR77485.1"/>
    <property type="molecule type" value="Genomic_DNA"/>
</dbReference>
<feature type="transmembrane region" description="Helical" evidence="6">
    <location>
        <begin position="311"/>
        <end position="335"/>
    </location>
</feature>
<keyword evidence="9" id="KW-1185">Reference proteome</keyword>
<dbReference type="PANTHER" id="PTHR30177">
    <property type="entry name" value="GLYCINE BETAINE/L-PROLINE TRANSPORT SYSTEM PERMEASE PROTEIN PROW"/>
    <property type="match status" value="1"/>
</dbReference>